<dbReference type="Pfam" id="PF12779">
    <property type="entry name" value="WXXGXW"/>
    <property type="match status" value="2"/>
</dbReference>
<name>B3EDC3_CHLL2</name>
<dbReference type="EMBL" id="CP001097">
    <property type="protein sequence ID" value="ACD90548.1"/>
    <property type="molecule type" value="Genomic_DNA"/>
</dbReference>
<dbReference type="Proteomes" id="UP000008841">
    <property type="component" value="Chromosome"/>
</dbReference>
<feature type="region of interest" description="Disordered" evidence="1">
    <location>
        <begin position="260"/>
        <end position="353"/>
    </location>
</feature>
<dbReference type="InterPro" id="IPR024447">
    <property type="entry name" value="YXWGXW_rpt"/>
</dbReference>
<evidence type="ECO:0000313" key="2">
    <source>
        <dbReference type="EMBL" id="ACD90548.1"/>
    </source>
</evidence>
<dbReference type="OrthoDB" id="595179at2"/>
<sequence precursor="true">MKKQMLLTVGIAGMLIGNTPADAKADVNLHLGIGNRPSLSIDVWPSFIYVPELGFSVSTGSEWDILSYDNYYYVHRDGYWYRSSRQRGPWVIVHYDRLPYKLRSHNWAEIRNYRDYEYRRHHSDYWFDQSQRFDFIYVPELGFSVSIGSPWDILFYDNYYYAFRNGMWYRSSNYRGPWVSHNHSRVPHNILRRNWGDIRKYRDFEYRKHHDKRWDDRRFDDRNRFDGDRKLDDRNRFDDNRKLDDRNRFDDNRKLDDRNRFNDNRKLDDRNRFNGDRKLDDKGRFNGDRKFDDKGRFNGDRKLDDKSRFNADRKLDDKGNNDKGGNRDSDENRNNDDRNRDGENKGGWGNGRR</sequence>
<reference evidence="2 3" key="1">
    <citation type="submission" date="2008-05" db="EMBL/GenBank/DDBJ databases">
        <title>Complete sequence of Chlorobium limicola DSM 245.</title>
        <authorList>
            <consortium name="US DOE Joint Genome Institute"/>
            <person name="Lucas S."/>
            <person name="Copeland A."/>
            <person name="Lapidus A."/>
            <person name="Glavina del Rio T."/>
            <person name="Dalin E."/>
            <person name="Tice H."/>
            <person name="Bruce D."/>
            <person name="Goodwin L."/>
            <person name="Pitluck S."/>
            <person name="Schmutz J."/>
            <person name="Larimer F."/>
            <person name="Land M."/>
            <person name="Hauser L."/>
            <person name="Kyrpides N."/>
            <person name="Ovchinnikova G."/>
            <person name="Zhao F."/>
            <person name="Li T."/>
            <person name="Liu Z."/>
            <person name="Overmann J."/>
            <person name="Bryant D.A."/>
            <person name="Richardson P."/>
        </authorList>
    </citation>
    <scope>NUCLEOTIDE SEQUENCE [LARGE SCALE GENOMIC DNA]</scope>
    <source>
        <strain evidence="3">DSM 245 / NBRC 103803 / 6330</strain>
    </source>
</reference>
<evidence type="ECO:0000256" key="1">
    <source>
        <dbReference type="SAM" id="MobiDB-lite"/>
    </source>
</evidence>
<proteinExistence type="predicted"/>
<dbReference type="STRING" id="290315.Clim_1496"/>
<protein>
    <submittedName>
        <fullName evidence="2">Uncharacterized protein</fullName>
    </submittedName>
</protein>
<evidence type="ECO:0000313" key="3">
    <source>
        <dbReference type="Proteomes" id="UP000008841"/>
    </source>
</evidence>
<dbReference type="AlphaFoldDB" id="B3EDC3"/>
<organism evidence="2 3">
    <name type="scientific">Chlorobium limicola (strain DSM 245 / NBRC 103803 / 6330)</name>
    <dbReference type="NCBI Taxonomy" id="290315"/>
    <lineage>
        <taxon>Bacteria</taxon>
        <taxon>Pseudomonadati</taxon>
        <taxon>Chlorobiota</taxon>
        <taxon>Chlorobiia</taxon>
        <taxon>Chlorobiales</taxon>
        <taxon>Chlorobiaceae</taxon>
        <taxon>Chlorobium/Pelodictyon group</taxon>
        <taxon>Chlorobium</taxon>
    </lineage>
</organism>
<gene>
    <name evidence="2" type="ordered locus">Clim_1496</name>
</gene>
<feature type="compositionally biased region" description="Basic and acidic residues" evidence="1">
    <location>
        <begin position="260"/>
        <end position="344"/>
    </location>
</feature>
<dbReference type="HOGENOM" id="CLU_067281_0_0_10"/>
<accession>B3EDC3</accession>
<dbReference type="KEGG" id="cli:Clim_1496"/>